<gene>
    <name evidence="1" type="ORF">O3P16_03090</name>
</gene>
<comment type="caution">
    <text evidence="1">The sequence shown here is derived from an EMBL/GenBank/DDBJ whole genome shotgun (WGS) entry which is preliminary data.</text>
</comment>
<proteinExistence type="predicted"/>
<dbReference type="Proteomes" id="UP001210231">
    <property type="component" value="Unassembled WGS sequence"/>
</dbReference>
<accession>A0ABT4UFZ7</accession>
<evidence type="ECO:0000313" key="2">
    <source>
        <dbReference type="Proteomes" id="UP001210231"/>
    </source>
</evidence>
<protein>
    <submittedName>
        <fullName evidence="1">Uncharacterized protein</fullName>
    </submittedName>
</protein>
<dbReference type="RefSeq" id="WP_407030110.1">
    <property type="nucleotide sequence ID" value="NZ_JAQGEF010000003.1"/>
</dbReference>
<name>A0ABT4UFZ7_9BACT</name>
<sequence length="247" mass="29080">MIKQRLKKGEQRKINWDNLVKDLLENCEHYHSQFYTNKKFSGPSHHFHLRALTAIDKEKAEMTYAMLVSWGMHRMGGGAQMNDYKIFEESIFSTLQEIESLKEKKLSEISKEDMQQLEQIFDNLNPMRSSKKIVAVSKVLAHYLPDIIAPIDNEYTFQFICEKPRQTNFPLNWTEFELFKEIHIKLFKPVVSDGKFISSAKNWLNDSQFHWDTSLPKIVDNLIVGKIGHLKRTDDNYKRKKPISILE</sequence>
<reference evidence="1 2" key="1">
    <citation type="submission" date="2022-12" db="EMBL/GenBank/DDBJ databases">
        <title>Chitinophagaceae gen. sp. nov., a new member of the family Chitinophagaceae, isolated from soil in a chemical factory.</title>
        <authorList>
            <person name="Ke Z."/>
        </authorList>
    </citation>
    <scope>NUCLEOTIDE SEQUENCE [LARGE SCALE GENOMIC DNA]</scope>
    <source>
        <strain evidence="1 2">LY-5</strain>
    </source>
</reference>
<evidence type="ECO:0000313" key="1">
    <source>
        <dbReference type="EMBL" id="MDA3613780.1"/>
    </source>
</evidence>
<dbReference type="EMBL" id="JAQGEF010000003">
    <property type="protein sequence ID" value="MDA3613780.1"/>
    <property type="molecule type" value="Genomic_DNA"/>
</dbReference>
<organism evidence="1 2">
    <name type="scientific">Polluticaenibacter yanchengensis</name>
    <dbReference type="NCBI Taxonomy" id="3014562"/>
    <lineage>
        <taxon>Bacteria</taxon>
        <taxon>Pseudomonadati</taxon>
        <taxon>Bacteroidota</taxon>
        <taxon>Chitinophagia</taxon>
        <taxon>Chitinophagales</taxon>
        <taxon>Chitinophagaceae</taxon>
        <taxon>Polluticaenibacter</taxon>
    </lineage>
</organism>
<keyword evidence="2" id="KW-1185">Reference proteome</keyword>